<accession>A0A0C3IBC7</accession>
<keyword evidence="3" id="KW-1185">Reference proteome</keyword>
<sequence>MPSIFPDVKIQRNGKKVLSTNDNLKALLNELGVQVATNQMNLNMDAQRDNTIHEWQFDELRSFLISEAEKTGLPKVAIDEHLTAIAIKNSYHPIEAHFTDKQWDGIPRVQRVIDCIPSNNRRVRDLVIRKWFVSAIAAIYQRGFSTKLVPVLKGSQSAMKSAFLNRVCSILPNSFLGESDLNADDVDSVIRVLSHHIVELAELERTTKREAGSLKAFITNREDKFRKKYGRSDTAKARQTVFIATVNDEQFFKDETGNTRFAVIELNGAIDMEQVNNILGYTWNNGRLTHDSPHELEQFWLEIKSWFDSGESWMLTNEEQQLTESVNNKFVVKSQYYDDILERISMFDSSFGMKSTQIADRMGLPKGYSGRVGRALNDLVRDGYLRQGTGRDRRSYYKA</sequence>
<dbReference type="EMBL" id="JXOK01000006">
    <property type="protein sequence ID" value="KIN12305.1"/>
    <property type="molecule type" value="Genomic_DNA"/>
</dbReference>
<proteinExistence type="predicted"/>
<dbReference type="InterPro" id="IPR007936">
    <property type="entry name" value="VapE-like_dom"/>
</dbReference>
<comment type="caution">
    <text evidence="2">The sequence shown here is derived from an EMBL/GenBank/DDBJ whole genome shotgun (WGS) entry which is preliminary data.</text>
</comment>
<evidence type="ECO:0000313" key="3">
    <source>
        <dbReference type="Proteomes" id="UP000031977"/>
    </source>
</evidence>
<name>A0A0C3IBC7_9VIBR</name>
<protein>
    <recommendedName>
        <fullName evidence="1">Virulence-associated protein E-like domain-containing protein</fullName>
    </recommendedName>
</protein>
<gene>
    <name evidence="2" type="ORF">SU60_02850</name>
</gene>
<evidence type="ECO:0000259" key="1">
    <source>
        <dbReference type="Pfam" id="PF05272"/>
    </source>
</evidence>
<evidence type="ECO:0000313" key="2">
    <source>
        <dbReference type="EMBL" id="KIN12305.1"/>
    </source>
</evidence>
<feature type="domain" description="Virulence-associated protein E-like" evidence="1">
    <location>
        <begin position="101"/>
        <end position="330"/>
    </location>
</feature>
<organism evidence="2 3">
    <name type="scientific">Vibrio mytili</name>
    <dbReference type="NCBI Taxonomy" id="50718"/>
    <lineage>
        <taxon>Bacteria</taxon>
        <taxon>Pseudomonadati</taxon>
        <taxon>Pseudomonadota</taxon>
        <taxon>Gammaproteobacteria</taxon>
        <taxon>Vibrionales</taxon>
        <taxon>Vibrionaceae</taxon>
        <taxon>Vibrio</taxon>
    </lineage>
</organism>
<dbReference type="Pfam" id="PF05272">
    <property type="entry name" value="VapE-like_dom"/>
    <property type="match status" value="1"/>
</dbReference>
<dbReference type="AlphaFoldDB" id="A0A0C3IBC7"/>
<dbReference type="PANTHER" id="PTHR34985">
    <property type="entry name" value="SLR0554 PROTEIN"/>
    <property type="match status" value="1"/>
</dbReference>
<dbReference type="PANTHER" id="PTHR34985:SF1">
    <property type="entry name" value="SLR0554 PROTEIN"/>
    <property type="match status" value="1"/>
</dbReference>
<dbReference type="Proteomes" id="UP000031977">
    <property type="component" value="Unassembled WGS sequence"/>
</dbReference>
<reference evidence="2 3" key="1">
    <citation type="submission" date="2015-01" db="EMBL/GenBank/DDBJ databases">
        <title>Draft genome of Vibrio mytili type strain CAIM 528.</title>
        <authorList>
            <person name="Gonzalez-Castillo A."/>
            <person name="Gomez-Gil B."/>
            <person name="Enciso-Ibarra J."/>
        </authorList>
    </citation>
    <scope>NUCLEOTIDE SEQUENCE [LARGE SCALE GENOMIC DNA]</scope>
    <source>
        <strain evidence="2 3">CAIM 528</strain>
    </source>
</reference>